<dbReference type="CDD" id="cd00082">
    <property type="entry name" value="HisKA"/>
    <property type="match status" value="1"/>
</dbReference>
<keyword evidence="8" id="KW-1185">Reference proteome</keyword>
<sequence length="687" mass="78252">MDNEVVERNFGQKLKMLVDSSSSLKIKDVLQSTQFQQVENDVPNLGASNNTYWLKFKLRNVNRDPRVILQVPLPTIDYLDFYLVNETNKVVQEEHTGDRVPYASRHFDNPIYTFVFDIDTTSVYTIYLKLSGGEQLQVPLSLAKSEALVKGVQTYSIIFGIYSGIISVMFIYNLFLFLSTKDRSYLYYIIYIFIIGITQANFQGYTFKFLWPENTWISTYAVYILSSLAAMSAIEFMKQFLHTKHYYPVLHRIGTFFYIPYIVALVAAFSGHLNWGYQIIQLTAMLAAVFMLIVAWLIYRRGYKPAKFFLIGWSVFLLGVCSFVLKDYNILPYNVYTYNMMPFGSALEVTLLSFALADKINILKKEKEASQEAALRISLENEKLILEQNFELEKKVQERTLELQQSTDALEKTLSDLKDAQSQLVESEKMAGLGQLTAGIAHEINNPINFVTANIKPLQLDIDDLNEIITKYEALDVTANVQDQLNAIDKFKKQIDLDFVQTEIKGLLSGIDEGAKRTAEIIRSLKNFSRLDESDTKPINLNEGIDSTFVLLRSTFPSNLKVTKEYGDIPLVECLPGKINQVFMNIISNGIHAIKNKDTQREEEQITVRTWQEESFVKISIKDSGSGMTEETKQKIFEPFFTTKDVGEGTGLGLSIVFRIIESHRGNIDVLSNVGEGTEFIITLPVN</sequence>
<dbReference type="GO" id="GO:0000155">
    <property type="term" value="F:phosphorelay sensor kinase activity"/>
    <property type="evidence" value="ECO:0007669"/>
    <property type="project" value="InterPro"/>
</dbReference>
<accession>A0A916U3L7</accession>
<dbReference type="Proteomes" id="UP000651668">
    <property type="component" value="Unassembled WGS sequence"/>
</dbReference>
<dbReference type="PRINTS" id="PR00344">
    <property type="entry name" value="BCTRLSENSOR"/>
</dbReference>
<dbReference type="InterPro" id="IPR036097">
    <property type="entry name" value="HisK_dim/P_sf"/>
</dbReference>
<evidence type="ECO:0000313" key="8">
    <source>
        <dbReference type="Proteomes" id="UP000651668"/>
    </source>
</evidence>
<keyword evidence="3" id="KW-0597">Phosphoprotein</keyword>
<dbReference type="InterPro" id="IPR003594">
    <property type="entry name" value="HATPase_dom"/>
</dbReference>
<reference evidence="7" key="2">
    <citation type="submission" date="2020-09" db="EMBL/GenBank/DDBJ databases">
        <authorList>
            <person name="Sun Q."/>
            <person name="Zhou Y."/>
        </authorList>
    </citation>
    <scope>NUCLEOTIDE SEQUENCE</scope>
    <source>
        <strain evidence="7">CGMCC 1.15343</strain>
    </source>
</reference>
<evidence type="ECO:0000256" key="4">
    <source>
        <dbReference type="SAM" id="Coils"/>
    </source>
</evidence>
<feature type="transmembrane region" description="Helical" evidence="5">
    <location>
        <begin position="155"/>
        <end position="178"/>
    </location>
</feature>
<evidence type="ECO:0000256" key="2">
    <source>
        <dbReference type="ARBA" id="ARBA00012438"/>
    </source>
</evidence>
<feature type="transmembrane region" description="Helical" evidence="5">
    <location>
        <begin position="185"/>
        <end position="205"/>
    </location>
</feature>
<dbReference type="Gene3D" id="3.30.565.10">
    <property type="entry name" value="Histidine kinase-like ATPase, C-terminal domain"/>
    <property type="match status" value="1"/>
</dbReference>
<dbReference type="InterPro" id="IPR036890">
    <property type="entry name" value="HATPase_C_sf"/>
</dbReference>
<feature type="transmembrane region" description="Helical" evidence="5">
    <location>
        <begin position="306"/>
        <end position="325"/>
    </location>
</feature>
<dbReference type="Gene3D" id="2.60.40.2380">
    <property type="match status" value="1"/>
</dbReference>
<evidence type="ECO:0000313" key="7">
    <source>
        <dbReference type="EMBL" id="GGC58406.1"/>
    </source>
</evidence>
<name>A0A916U3L7_9SPHI</name>
<dbReference type="SUPFAM" id="SSF47384">
    <property type="entry name" value="Homodimeric domain of signal transducing histidine kinase"/>
    <property type="match status" value="1"/>
</dbReference>
<keyword evidence="5" id="KW-0472">Membrane</keyword>
<feature type="transmembrane region" description="Helical" evidence="5">
    <location>
        <begin position="249"/>
        <end position="269"/>
    </location>
</feature>
<keyword evidence="4" id="KW-0175">Coiled coil</keyword>
<dbReference type="InterPro" id="IPR011623">
    <property type="entry name" value="7TMR_DISM_rcpt_extracell_dom1"/>
</dbReference>
<dbReference type="SMART" id="SM00387">
    <property type="entry name" value="HATPase_c"/>
    <property type="match status" value="1"/>
</dbReference>
<dbReference type="Pfam" id="PF07695">
    <property type="entry name" value="7TMR-DISM_7TM"/>
    <property type="match status" value="1"/>
</dbReference>
<protein>
    <recommendedName>
        <fullName evidence="2">histidine kinase</fullName>
        <ecNumber evidence="2">2.7.13.3</ecNumber>
    </recommendedName>
</protein>
<evidence type="ECO:0000256" key="3">
    <source>
        <dbReference type="ARBA" id="ARBA00022553"/>
    </source>
</evidence>
<dbReference type="RefSeq" id="WP_188625764.1">
    <property type="nucleotide sequence ID" value="NZ_BMIL01000003.1"/>
</dbReference>
<feature type="transmembrane region" description="Helical" evidence="5">
    <location>
        <begin position="275"/>
        <end position="299"/>
    </location>
</feature>
<dbReference type="EMBL" id="BMIL01000003">
    <property type="protein sequence ID" value="GGC58406.1"/>
    <property type="molecule type" value="Genomic_DNA"/>
</dbReference>
<dbReference type="Pfam" id="PF02518">
    <property type="entry name" value="HATPase_c"/>
    <property type="match status" value="1"/>
</dbReference>
<feature type="transmembrane region" description="Helical" evidence="5">
    <location>
        <begin position="217"/>
        <end position="237"/>
    </location>
</feature>
<dbReference type="InterPro" id="IPR011622">
    <property type="entry name" value="7TMR_DISM_rcpt_extracell_dom2"/>
</dbReference>
<reference evidence="7" key="1">
    <citation type="journal article" date="2014" name="Int. J. Syst. Evol. Microbiol.">
        <title>Complete genome sequence of Corynebacterium casei LMG S-19264T (=DSM 44701T), isolated from a smear-ripened cheese.</title>
        <authorList>
            <consortium name="US DOE Joint Genome Institute (JGI-PGF)"/>
            <person name="Walter F."/>
            <person name="Albersmeier A."/>
            <person name="Kalinowski J."/>
            <person name="Ruckert C."/>
        </authorList>
    </citation>
    <scope>NUCLEOTIDE SEQUENCE</scope>
    <source>
        <strain evidence="7">CGMCC 1.15343</strain>
    </source>
</reference>
<comment type="catalytic activity">
    <reaction evidence="1">
        <text>ATP + protein L-histidine = ADP + protein N-phospho-L-histidine.</text>
        <dbReference type="EC" id="2.7.13.3"/>
    </reaction>
</comment>
<feature type="transmembrane region" description="Helical" evidence="5">
    <location>
        <begin position="337"/>
        <end position="357"/>
    </location>
</feature>
<feature type="domain" description="Histidine kinase" evidence="6">
    <location>
        <begin position="439"/>
        <end position="687"/>
    </location>
</feature>
<organism evidence="7 8">
    <name type="scientific">Pedobacter quisquiliarum</name>
    <dbReference type="NCBI Taxonomy" id="1834438"/>
    <lineage>
        <taxon>Bacteria</taxon>
        <taxon>Pseudomonadati</taxon>
        <taxon>Bacteroidota</taxon>
        <taxon>Sphingobacteriia</taxon>
        <taxon>Sphingobacteriales</taxon>
        <taxon>Sphingobacteriaceae</taxon>
        <taxon>Pedobacter</taxon>
    </lineage>
</organism>
<dbReference type="PANTHER" id="PTHR43065">
    <property type="entry name" value="SENSOR HISTIDINE KINASE"/>
    <property type="match status" value="1"/>
</dbReference>
<feature type="coiled-coil region" evidence="4">
    <location>
        <begin position="403"/>
        <end position="430"/>
    </location>
</feature>
<dbReference type="InterPro" id="IPR005467">
    <property type="entry name" value="His_kinase_dom"/>
</dbReference>
<gene>
    <name evidence="7" type="ORF">GCM10011387_10090</name>
</gene>
<dbReference type="InterPro" id="IPR004358">
    <property type="entry name" value="Sig_transdc_His_kin-like_C"/>
</dbReference>
<dbReference type="PANTHER" id="PTHR43065:SF50">
    <property type="entry name" value="HISTIDINE KINASE"/>
    <property type="match status" value="1"/>
</dbReference>
<evidence type="ECO:0000256" key="1">
    <source>
        <dbReference type="ARBA" id="ARBA00000085"/>
    </source>
</evidence>
<dbReference type="InterPro" id="IPR003661">
    <property type="entry name" value="HisK_dim/P_dom"/>
</dbReference>
<keyword evidence="5" id="KW-1133">Transmembrane helix</keyword>
<proteinExistence type="predicted"/>
<keyword evidence="5" id="KW-0812">Transmembrane</keyword>
<dbReference type="Pfam" id="PF07696">
    <property type="entry name" value="7TMR-DISMED2"/>
    <property type="match status" value="1"/>
</dbReference>
<evidence type="ECO:0000259" key="6">
    <source>
        <dbReference type="PROSITE" id="PS50109"/>
    </source>
</evidence>
<dbReference type="SUPFAM" id="SSF55874">
    <property type="entry name" value="ATPase domain of HSP90 chaperone/DNA topoisomerase II/histidine kinase"/>
    <property type="match status" value="1"/>
</dbReference>
<dbReference type="EC" id="2.7.13.3" evidence="2"/>
<dbReference type="AlphaFoldDB" id="A0A916U3L7"/>
<evidence type="ECO:0000256" key="5">
    <source>
        <dbReference type="SAM" id="Phobius"/>
    </source>
</evidence>
<dbReference type="PROSITE" id="PS50109">
    <property type="entry name" value="HIS_KIN"/>
    <property type="match status" value="1"/>
</dbReference>
<comment type="caution">
    <text evidence="7">The sequence shown here is derived from an EMBL/GenBank/DDBJ whole genome shotgun (WGS) entry which is preliminary data.</text>
</comment>
<dbReference type="Gene3D" id="1.10.287.130">
    <property type="match status" value="1"/>
</dbReference>